<feature type="non-terminal residue" evidence="2">
    <location>
        <position position="1"/>
    </location>
</feature>
<gene>
    <name evidence="2" type="ORF">APX70_07866</name>
</gene>
<feature type="non-terminal residue" evidence="2">
    <location>
        <position position="49"/>
    </location>
</feature>
<reference evidence="2 3" key="1">
    <citation type="submission" date="2018-08" db="EMBL/GenBank/DDBJ databases">
        <title>Recombination of ecologically and evolutionarily significant loci maintains genetic cohesion in the Pseudomonas syringae species complex.</title>
        <authorList>
            <person name="Dillon M."/>
            <person name="Thakur S."/>
            <person name="Almeida R.N.D."/>
            <person name="Weir B.S."/>
            <person name="Guttman D.S."/>
        </authorList>
    </citation>
    <scope>NUCLEOTIDE SEQUENCE [LARGE SCALE GENOMIC DNA]</scope>
    <source>
        <strain evidence="2 3">88_10</strain>
    </source>
</reference>
<dbReference type="Proteomes" id="UP000282378">
    <property type="component" value="Unassembled WGS sequence"/>
</dbReference>
<organism evidence="2 3">
    <name type="scientific">Pseudomonas syringae pv. maculicola</name>
    <dbReference type="NCBI Taxonomy" id="59511"/>
    <lineage>
        <taxon>Bacteria</taxon>
        <taxon>Pseudomonadati</taxon>
        <taxon>Pseudomonadota</taxon>
        <taxon>Gammaproteobacteria</taxon>
        <taxon>Pseudomonadales</taxon>
        <taxon>Pseudomonadaceae</taxon>
        <taxon>Pseudomonas</taxon>
    </lineage>
</organism>
<keyword evidence="1" id="KW-0472">Membrane</keyword>
<keyword evidence="1" id="KW-0812">Transmembrane</keyword>
<sequence>KVGNERNDGPKQESLNLKFNYKFFFWLLVSIVVLKLTLFDYLDSRSGAD</sequence>
<accession>A0A3M2ZNW1</accession>
<proteinExistence type="predicted"/>
<evidence type="ECO:0000256" key="1">
    <source>
        <dbReference type="SAM" id="Phobius"/>
    </source>
</evidence>
<name>A0A3M2ZNW1_PSEYM</name>
<dbReference type="EMBL" id="RBNL01001413">
    <property type="protein sequence ID" value="RML89914.1"/>
    <property type="molecule type" value="Genomic_DNA"/>
</dbReference>
<protein>
    <submittedName>
        <fullName evidence="2">Uncharacterized protein</fullName>
    </submittedName>
</protein>
<keyword evidence="1" id="KW-1133">Transmembrane helix</keyword>
<evidence type="ECO:0000313" key="2">
    <source>
        <dbReference type="EMBL" id="RML89914.1"/>
    </source>
</evidence>
<comment type="caution">
    <text evidence="2">The sequence shown here is derived from an EMBL/GenBank/DDBJ whole genome shotgun (WGS) entry which is preliminary data.</text>
</comment>
<evidence type="ECO:0000313" key="3">
    <source>
        <dbReference type="Proteomes" id="UP000282378"/>
    </source>
</evidence>
<feature type="transmembrane region" description="Helical" evidence="1">
    <location>
        <begin position="23"/>
        <end position="42"/>
    </location>
</feature>
<dbReference type="AlphaFoldDB" id="A0A3M2ZNW1"/>